<evidence type="ECO:0000313" key="2">
    <source>
        <dbReference type="EMBL" id="KAH0575474.1"/>
    </source>
</evidence>
<dbReference type="EMBL" id="AUWU02000003">
    <property type="protein sequence ID" value="KAH0575474.1"/>
    <property type="molecule type" value="Genomic_DNA"/>
</dbReference>
<dbReference type="VEuPathDB" id="GiardiaDB:SS50377_23107"/>
<evidence type="ECO:0000313" key="3">
    <source>
        <dbReference type="Proteomes" id="UP000018208"/>
    </source>
</evidence>
<dbReference type="AlphaFoldDB" id="V6LBX6"/>
<evidence type="ECO:0000313" key="1">
    <source>
        <dbReference type="EMBL" id="EST41718.1"/>
    </source>
</evidence>
<sequence>MVLQIDQIAPYLFAELLTINHLMQFGEVVSPQKFAQIGISVIENDSFGQFFLGFLQRQHCEKVIEKNTTLESLYSNIILYCKYFIQAVEIDDLYDKYIYKVFEEPQNDQVRKTNVGDYIEELFWTCGGLTMNSIRFFALQIKGKLNIVNEMSEKRQGLIELRNIDIFEDQYMEIKKYSKKQVQRYEDNVVENPLHQQLNDLYETETDVLKRIL</sequence>
<organism evidence="1">
    <name type="scientific">Spironucleus salmonicida</name>
    <dbReference type="NCBI Taxonomy" id="348837"/>
    <lineage>
        <taxon>Eukaryota</taxon>
        <taxon>Metamonada</taxon>
        <taxon>Diplomonadida</taxon>
        <taxon>Hexamitidae</taxon>
        <taxon>Hexamitinae</taxon>
        <taxon>Spironucleus</taxon>
    </lineage>
</organism>
<gene>
    <name evidence="1" type="ORF">SS50377_18804</name>
    <name evidence="2" type="ORF">SS50377_23107</name>
</gene>
<accession>V6LBX6</accession>
<dbReference type="EMBL" id="KI546168">
    <property type="protein sequence ID" value="EST41718.1"/>
    <property type="molecule type" value="Genomic_DNA"/>
</dbReference>
<protein>
    <submittedName>
        <fullName evidence="1">Uncharacterized protein</fullName>
    </submittedName>
</protein>
<reference evidence="1 2" key="1">
    <citation type="journal article" date="2014" name="PLoS Genet.">
        <title>The Genome of Spironucleus salmonicida Highlights a Fish Pathogen Adapted to Fluctuating Environments.</title>
        <authorList>
            <person name="Xu F."/>
            <person name="Jerlstrom-Hultqvist J."/>
            <person name="Einarsson E."/>
            <person name="Astvaldsson A."/>
            <person name="Svard S.G."/>
            <person name="Andersson J.O."/>
        </authorList>
    </citation>
    <scope>NUCLEOTIDE SEQUENCE</scope>
    <source>
        <strain evidence="2">ATCC 50377</strain>
    </source>
</reference>
<keyword evidence="3" id="KW-1185">Reference proteome</keyword>
<name>V6LBX6_9EUKA</name>
<proteinExistence type="predicted"/>
<dbReference type="Proteomes" id="UP000018208">
    <property type="component" value="Unassembled WGS sequence"/>
</dbReference>
<reference evidence="2" key="2">
    <citation type="submission" date="2020-12" db="EMBL/GenBank/DDBJ databases">
        <title>New Spironucleus salmonicida genome in near-complete chromosomes.</title>
        <authorList>
            <person name="Xu F."/>
            <person name="Kurt Z."/>
            <person name="Jimenez-Gonzalez A."/>
            <person name="Astvaldsson A."/>
            <person name="Andersson J.O."/>
            <person name="Svard S.G."/>
        </authorList>
    </citation>
    <scope>NUCLEOTIDE SEQUENCE</scope>
    <source>
        <strain evidence="2">ATCC 50377</strain>
    </source>
</reference>